<proteinExistence type="predicted"/>
<evidence type="ECO:0000256" key="1">
    <source>
        <dbReference type="SAM" id="Phobius"/>
    </source>
</evidence>
<accession>A0A398BV71</accession>
<feature type="transmembrane region" description="Helical" evidence="1">
    <location>
        <begin position="35"/>
        <end position="53"/>
    </location>
</feature>
<evidence type="ECO:0000313" key="3">
    <source>
        <dbReference type="Proteomes" id="UP000266649"/>
    </source>
</evidence>
<keyword evidence="1" id="KW-0812">Transmembrane</keyword>
<organism evidence="2 3">
    <name type="scientific">Gemmobacter lutimaris</name>
    <dbReference type="NCBI Taxonomy" id="2306023"/>
    <lineage>
        <taxon>Bacteria</taxon>
        <taxon>Pseudomonadati</taxon>
        <taxon>Pseudomonadota</taxon>
        <taxon>Alphaproteobacteria</taxon>
        <taxon>Rhodobacterales</taxon>
        <taxon>Paracoccaceae</taxon>
        <taxon>Gemmobacter</taxon>
    </lineage>
</organism>
<evidence type="ECO:0000313" key="2">
    <source>
        <dbReference type="EMBL" id="RID93614.1"/>
    </source>
</evidence>
<dbReference type="Proteomes" id="UP000266649">
    <property type="component" value="Unassembled WGS sequence"/>
</dbReference>
<evidence type="ECO:0008006" key="4">
    <source>
        <dbReference type="Google" id="ProtNLM"/>
    </source>
</evidence>
<keyword evidence="1" id="KW-0472">Membrane</keyword>
<comment type="caution">
    <text evidence="2">The sequence shown here is derived from an EMBL/GenBank/DDBJ whole genome shotgun (WGS) entry which is preliminary data.</text>
</comment>
<name>A0A398BV71_9RHOB</name>
<gene>
    <name evidence="2" type="ORF">D2N39_01475</name>
</gene>
<protein>
    <recommendedName>
        <fullName evidence="4">DUF5683 domain-containing protein</fullName>
    </recommendedName>
</protein>
<dbReference type="RefSeq" id="WP_119133022.1">
    <property type="nucleotide sequence ID" value="NZ_QXXQ01000001.1"/>
</dbReference>
<keyword evidence="3" id="KW-1185">Reference proteome</keyword>
<sequence>MRLRQEPPDPRLVMAAALILPGSGQVWNGEPQRGLIFLFFIFLLGGFTALTAGPEISFVGRYAGGFFVWAMAAFDAYRRARVRFEIWHHAARRAAADRTRP</sequence>
<dbReference type="AlphaFoldDB" id="A0A398BV71"/>
<dbReference type="EMBL" id="QXXQ01000001">
    <property type="protein sequence ID" value="RID93614.1"/>
    <property type="molecule type" value="Genomic_DNA"/>
</dbReference>
<keyword evidence="1" id="KW-1133">Transmembrane helix</keyword>
<feature type="transmembrane region" description="Helical" evidence="1">
    <location>
        <begin position="59"/>
        <end position="77"/>
    </location>
</feature>
<dbReference type="OrthoDB" id="9808598at2"/>
<reference evidence="2 3" key="1">
    <citation type="submission" date="2018-09" db="EMBL/GenBank/DDBJ databases">
        <title>Gemmobacter lutimaris sp. nov., a marine bacterium isolated from tidal flat.</title>
        <authorList>
            <person name="Lee D.W."/>
            <person name="Yoo Y."/>
            <person name="Kim J.-J."/>
            <person name="Kim B.S."/>
        </authorList>
    </citation>
    <scope>NUCLEOTIDE SEQUENCE [LARGE SCALE GENOMIC DNA]</scope>
    <source>
        <strain evidence="2 3">YJ-T1-11</strain>
    </source>
</reference>